<dbReference type="EMBL" id="CAXKWB010027578">
    <property type="protein sequence ID" value="CAL4131925.1"/>
    <property type="molecule type" value="Genomic_DNA"/>
</dbReference>
<evidence type="ECO:0000256" key="6">
    <source>
        <dbReference type="ARBA" id="ARBA00022989"/>
    </source>
</evidence>
<feature type="non-terminal residue" evidence="10">
    <location>
        <position position="119"/>
    </location>
</feature>
<dbReference type="InterPro" id="IPR009729">
    <property type="entry name" value="Gal-3-0_sulfotransfrase"/>
</dbReference>
<evidence type="ECO:0000256" key="4">
    <source>
        <dbReference type="ARBA" id="ARBA00022692"/>
    </source>
</evidence>
<comment type="subcellular location">
    <subcellularLocation>
        <location evidence="1">Golgi apparatus membrane</location>
        <topology evidence="1">Single-pass type II membrane protein</topology>
    </subcellularLocation>
</comment>
<protein>
    <submittedName>
        <fullName evidence="10">Uncharacterized protein</fullName>
    </submittedName>
</protein>
<evidence type="ECO:0000256" key="8">
    <source>
        <dbReference type="ARBA" id="ARBA00023136"/>
    </source>
</evidence>
<evidence type="ECO:0000313" key="11">
    <source>
        <dbReference type="Proteomes" id="UP001497623"/>
    </source>
</evidence>
<keyword evidence="8" id="KW-0472">Membrane</keyword>
<sequence>RPSEKFNTVQNTTILQLHTSKIKSPFIRSLAPAWLHRRGKCQPHTNIAFLKTHKCASSSIQNILFRYGWFRHLNFAVPLKNNYLVKDGPFISSLVEDLPWHTLGYNIYACHAKWNYQQV</sequence>
<keyword evidence="3" id="KW-0808">Transferase</keyword>
<dbReference type="InterPro" id="IPR027417">
    <property type="entry name" value="P-loop_NTPase"/>
</dbReference>
<proteinExistence type="inferred from homology"/>
<organism evidence="10 11">
    <name type="scientific">Meganyctiphanes norvegica</name>
    <name type="common">Northern krill</name>
    <name type="synonym">Thysanopoda norvegica</name>
    <dbReference type="NCBI Taxonomy" id="48144"/>
    <lineage>
        <taxon>Eukaryota</taxon>
        <taxon>Metazoa</taxon>
        <taxon>Ecdysozoa</taxon>
        <taxon>Arthropoda</taxon>
        <taxon>Crustacea</taxon>
        <taxon>Multicrustacea</taxon>
        <taxon>Malacostraca</taxon>
        <taxon>Eumalacostraca</taxon>
        <taxon>Eucarida</taxon>
        <taxon>Euphausiacea</taxon>
        <taxon>Euphausiidae</taxon>
        <taxon>Meganyctiphanes</taxon>
    </lineage>
</organism>
<gene>
    <name evidence="10" type="ORF">MNOR_LOCUS26928</name>
</gene>
<evidence type="ECO:0000256" key="5">
    <source>
        <dbReference type="ARBA" id="ARBA00022968"/>
    </source>
</evidence>
<dbReference type="PANTHER" id="PTHR14647:SF87">
    <property type="entry name" value="PUTATIVE-RELATED"/>
    <property type="match status" value="1"/>
</dbReference>
<keyword evidence="6" id="KW-1133">Transmembrane helix</keyword>
<keyword evidence="9" id="KW-0325">Glycoprotein</keyword>
<reference evidence="10 11" key="1">
    <citation type="submission" date="2024-05" db="EMBL/GenBank/DDBJ databases">
        <authorList>
            <person name="Wallberg A."/>
        </authorList>
    </citation>
    <scope>NUCLEOTIDE SEQUENCE [LARGE SCALE GENOMIC DNA]</scope>
</reference>
<dbReference type="PANTHER" id="PTHR14647">
    <property type="entry name" value="GALACTOSE-3-O-SULFOTRANSFERASE"/>
    <property type="match status" value="1"/>
</dbReference>
<evidence type="ECO:0000256" key="9">
    <source>
        <dbReference type="ARBA" id="ARBA00023180"/>
    </source>
</evidence>
<comment type="caution">
    <text evidence="10">The sequence shown here is derived from an EMBL/GenBank/DDBJ whole genome shotgun (WGS) entry which is preliminary data.</text>
</comment>
<evidence type="ECO:0000313" key="10">
    <source>
        <dbReference type="EMBL" id="CAL4131925.1"/>
    </source>
</evidence>
<evidence type="ECO:0000256" key="2">
    <source>
        <dbReference type="ARBA" id="ARBA00008124"/>
    </source>
</evidence>
<dbReference type="GO" id="GO:0009247">
    <property type="term" value="P:glycolipid biosynthetic process"/>
    <property type="evidence" value="ECO:0007669"/>
    <property type="project" value="InterPro"/>
</dbReference>
<keyword evidence="7" id="KW-0333">Golgi apparatus</keyword>
<dbReference type="Proteomes" id="UP001497623">
    <property type="component" value="Unassembled WGS sequence"/>
</dbReference>
<evidence type="ECO:0000256" key="1">
    <source>
        <dbReference type="ARBA" id="ARBA00004323"/>
    </source>
</evidence>
<keyword evidence="11" id="KW-1185">Reference proteome</keyword>
<evidence type="ECO:0000256" key="3">
    <source>
        <dbReference type="ARBA" id="ARBA00022679"/>
    </source>
</evidence>
<dbReference type="Gene3D" id="3.40.50.300">
    <property type="entry name" value="P-loop containing nucleotide triphosphate hydrolases"/>
    <property type="match status" value="1"/>
</dbReference>
<dbReference type="GO" id="GO:0000139">
    <property type="term" value="C:Golgi membrane"/>
    <property type="evidence" value="ECO:0007669"/>
    <property type="project" value="UniProtKB-SubCell"/>
</dbReference>
<dbReference type="GO" id="GO:0001733">
    <property type="term" value="F:galactosylceramide sulfotransferase activity"/>
    <property type="evidence" value="ECO:0007669"/>
    <property type="project" value="InterPro"/>
</dbReference>
<dbReference type="AlphaFoldDB" id="A0AAV2RQ70"/>
<comment type="similarity">
    <text evidence="2">Belongs to the galactose-3-O-sulfotransferase family.</text>
</comment>
<keyword evidence="4" id="KW-0812">Transmembrane</keyword>
<dbReference type="Pfam" id="PF06990">
    <property type="entry name" value="Gal-3-0_sulfotr"/>
    <property type="match status" value="1"/>
</dbReference>
<name>A0AAV2RQ70_MEGNR</name>
<keyword evidence="5" id="KW-0735">Signal-anchor</keyword>
<evidence type="ECO:0000256" key="7">
    <source>
        <dbReference type="ARBA" id="ARBA00023034"/>
    </source>
</evidence>
<accession>A0AAV2RQ70</accession>
<feature type="non-terminal residue" evidence="10">
    <location>
        <position position="1"/>
    </location>
</feature>